<evidence type="ECO:0000313" key="2">
    <source>
        <dbReference type="EMBL" id="MBA0087058.1"/>
    </source>
</evidence>
<feature type="region of interest" description="Disordered" evidence="1">
    <location>
        <begin position="60"/>
        <end position="90"/>
    </location>
</feature>
<accession>A0A7V8SYG2</accession>
<comment type="caution">
    <text evidence="2">The sequence shown here is derived from an EMBL/GenBank/DDBJ whole genome shotgun (WGS) entry which is preliminary data.</text>
</comment>
<name>A0A7V8SYG2_9BACT</name>
<gene>
    <name evidence="2" type="ORF">HRJ53_18905</name>
</gene>
<proteinExistence type="predicted"/>
<evidence type="ECO:0000256" key="1">
    <source>
        <dbReference type="SAM" id="MobiDB-lite"/>
    </source>
</evidence>
<dbReference type="AlphaFoldDB" id="A0A7V8SYG2"/>
<reference evidence="2" key="1">
    <citation type="submission" date="2020-06" db="EMBL/GenBank/DDBJ databases">
        <title>Legume-microbial interactions unlock mineral nutrients during tropical forest succession.</title>
        <authorList>
            <person name="Epihov D.Z."/>
        </authorList>
    </citation>
    <scope>NUCLEOTIDE SEQUENCE [LARGE SCALE GENOMIC DNA]</scope>
    <source>
        <strain evidence="2">Pan2503</strain>
    </source>
</reference>
<dbReference type="Proteomes" id="UP000567293">
    <property type="component" value="Unassembled WGS sequence"/>
</dbReference>
<protein>
    <submittedName>
        <fullName evidence="2">Uncharacterized protein</fullName>
    </submittedName>
</protein>
<dbReference type="EMBL" id="JACDQQ010001809">
    <property type="protein sequence ID" value="MBA0087058.1"/>
    <property type="molecule type" value="Genomic_DNA"/>
</dbReference>
<keyword evidence="3" id="KW-1185">Reference proteome</keyword>
<evidence type="ECO:0000313" key="3">
    <source>
        <dbReference type="Proteomes" id="UP000567293"/>
    </source>
</evidence>
<sequence length="90" mass="10143">MARVFAARFRHDIAYCANHRFPGNRSMGGVRNNDLSPAGRKFCEFRLYFMKSNTRFLTGAEIGSKEEKGNTSSSTDCGMTARHARSRDFA</sequence>
<organism evidence="2 3">
    <name type="scientific">Candidatus Acidiferrum panamense</name>
    <dbReference type="NCBI Taxonomy" id="2741543"/>
    <lineage>
        <taxon>Bacteria</taxon>
        <taxon>Pseudomonadati</taxon>
        <taxon>Acidobacteriota</taxon>
        <taxon>Terriglobia</taxon>
        <taxon>Candidatus Acidiferrales</taxon>
        <taxon>Candidatus Acidiferrum</taxon>
    </lineage>
</organism>